<protein>
    <submittedName>
        <fullName evidence="1">Uncharacterized protein</fullName>
    </submittedName>
</protein>
<dbReference type="AlphaFoldDB" id="A0A1C3IRY8"/>
<dbReference type="EMBL" id="FLQP01000027">
    <property type="protein sequence ID" value="SBS64183.1"/>
    <property type="molecule type" value="Genomic_DNA"/>
</dbReference>
<gene>
    <name evidence="1" type="ORF">VAT7223_02051</name>
</gene>
<sequence>MLMYGSSVAIYRKNTKDIKTNMGMFYWLV</sequence>
<organism evidence="1 2">
    <name type="scientific">Vibrio atlanticus</name>
    <dbReference type="NCBI Taxonomy" id="693153"/>
    <lineage>
        <taxon>Bacteria</taxon>
        <taxon>Pseudomonadati</taxon>
        <taxon>Pseudomonadota</taxon>
        <taxon>Gammaproteobacteria</taxon>
        <taxon>Vibrionales</taxon>
        <taxon>Vibrionaceae</taxon>
        <taxon>Vibrio</taxon>
    </lineage>
</organism>
<evidence type="ECO:0000313" key="2">
    <source>
        <dbReference type="Proteomes" id="UP000092876"/>
    </source>
</evidence>
<accession>A0A1C3IRY8</accession>
<dbReference type="Proteomes" id="UP000092876">
    <property type="component" value="Unassembled WGS sequence"/>
</dbReference>
<name>A0A1C3IRY8_9VIBR</name>
<reference evidence="2" key="1">
    <citation type="submission" date="2016-06" db="EMBL/GenBank/DDBJ databases">
        <authorList>
            <person name="Rodrigo-Torres Lidia"/>
            <person name="Arahal R.David."/>
        </authorList>
    </citation>
    <scope>NUCLEOTIDE SEQUENCE [LARGE SCALE GENOMIC DNA]</scope>
    <source>
        <strain evidence="2">CECT 7223</strain>
    </source>
</reference>
<proteinExistence type="predicted"/>
<evidence type="ECO:0000313" key="1">
    <source>
        <dbReference type="EMBL" id="SBS64183.1"/>
    </source>
</evidence>